<name>A0A9P0HH39_NEZVI</name>
<proteinExistence type="predicted"/>
<gene>
    <name evidence="1" type="ORF">NEZAVI_LOCUS11217</name>
</gene>
<protein>
    <submittedName>
        <fullName evidence="1">Uncharacterized protein</fullName>
    </submittedName>
</protein>
<evidence type="ECO:0000313" key="2">
    <source>
        <dbReference type="Proteomes" id="UP001152798"/>
    </source>
</evidence>
<sequence>MGKNRPTKVSLIRWLLEKKGETLVFT</sequence>
<reference evidence="1" key="1">
    <citation type="submission" date="2022-01" db="EMBL/GenBank/DDBJ databases">
        <authorList>
            <person name="King R."/>
        </authorList>
    </citation>
    <scope>NUCLEOTIDE SEQUENCE</scope>
</reference>
<dbReference type="Proteomes" id="UP001152798">
    <property type="component" value="Chromosome 5"/>
</dbReference>
<organism evidence="1 2">
    <name type="scientific">Nezara viridula</name>
    <name type="common">Southern green stink bug</name>
    <name type="synonym">Cimex viridulus</name>
    <dbReference type="NCBI Taxonomy" id="85310"/>
    <lineage>
        <taxon>Eukaryota</taxon>
        <taxon>Metazoa</taxon>
        <taxon>Ecdysozoa</taxon>
        <taxon>Arthropoda</taxon>
        <taxon>Hexapoda</taxon>
        <taxon>Insecta</taxon>
        <taxon>Pterygota</taxon>
        <taxon>Neoptera</taxon>
        <taxon>Paraneoptera</taxon>
        <taxon>Hemiptera</taxon>
        <taxon>Heteroptera</taxon>
        <taxon>Panheteroptera</taxon>
        <taxon>Pentatomomorpha</taxon>
        <taxon>Pentatomoidea</taxon>
        <taxon>Pentatomidae</taxon>
        <taxon>Pentatominae</taxon>
        <taxon>Nezara</taxon>
    </lineage>
</organism>
<dbReference type="AlphaFoldDB" id="A0A9P0HH39"/>
<keyword evidence="2" id="KW-1185">Reference proteome</keyword>
<evidence type="ECO:0000313" key="1">
    <source>
        <dbReference type="EMBL" id="CAH1402390.1"/>
    </source>
</evidence>
<dbReference type="EMBL" id="OV725081">
    <property type="protein sequence ID" value="CAH1402390.1"/>
    <property type="molecule type" value="Genomic_DNA"/>
</dbReference>
<accession>A0A9P0HH39</accession>